<dbReference type="EMBL" id="CM032184">
    <property type="protein sequence ID" value="KAG7094427.1"/>
    <property type="molecule type" value="Genomic_DNA"/>
</dbReference>
<dbReference type="Proteomes" id="UP001049176">
    <property type="component" value="Chromosome 4"/>
</dbReference>
<sequence length="81" mass="8955">MNTATVFLDCDASTDPHVMVSIPPPPPNSPQDGEIHGANESRVMFWKNIPVPITPDNLANIIRDLRVHNGELESDRIALQQ</sequence>
<dbReference type="RefSeq" id="XP_043010897.1">
    <property type="nucleotide sequence ID" value="XM_043152810.1"/>
</dbReference>
<evidence type="ECO:0000313" key="2">
    <source>
        <dbReference type="Proteomes" id="UP001049176"/>
    </source>
</evidence>
<reference evidence="1" key="1">
    <citation type="journal article" date="2021" name="Genome Biol. Evol.">
        <title>The assembled and annotated genome of the fairy-ring fungus Marasmius oreades.</title>
        <authorList>
            <person name="Hiltunen M."/>
            <person name="Ament-Velasquez S.L."/>
            <person name="Johannesson H."/>
        </authorList>
    </citation>
    <scope>NUCLEOTIDE SEQUENCE</scope>
    <source>
        <strain evidence="1">03SP1</strain>
    </source>
</reference>
<dbReference type="GeneID" id="66077103"/>
<comment type="caution">
    <text evidence="1">The sequence shown here is derived from an EMBL/GenBank/DDBJ whole genome shotgun (WGS) entry which is preliminary data.</text>
</comment>
<dbReference type="KEGG" id="more:E1B28_008027"/>
<dbReference type="AlphaFoldDB" id="A0A9P7UU29"/>
<proteinExistence type="predicted"/>
<accession>A0A9P7UU29</accession>
<evidence type="ECO:0000313" key="1">
    <source>
        <dbReference type="EMBL" id="KAG7094427.1"/>
    </source>
</evidence>
<keyword evidence="2" id="KW-1185">Reference proteome</keyword>
<gene>
    <name evidence="1" type="ORF">E1B28_008027</name>
</gene>
<protein>
    <submittedName>
        <fullName evidence="1">Uncharacterized protein</fullName>
    </submittedName>
</protein>
<organism evidence="1 2">
    <name type="scientific">Marasmius oreades</name>
    <name type="common">fairy-ring Marasmius</name>
    <dbReference type="NCBI Taxonomy" id="181124"/>
    <lineage>
        <taxon>Eukaryota</taxon>
        <taxon>Fungi</taxon>
        <taxon>Dikarya</taxon>
        <taxon>Basidiomycota</taxon>
        <taxon>Agaricomycotina</taxon>
        <taxon>Agaricomycetes</taxon>
        <taxon>Agaricomycetidae</taxon>
        <taxon>Agaricales</taxon>
        <taxon>Marasmiineae</taxon>
        <taxon>Marasmiaceae</taxon>
        <taxon>Marasmius</taxon>
    </lineage>
</organism>
<name>A0A9P7UU29_9AGAR</name>